<proteinExistence type="predicted"/>
<evidence type="ECO:0000313" key="1">
    <source>
        <dbReference type="EMBL" id="KAJ4453423.1"/>
    </source>
</evidence>
<accession>A0ABQ8U649</accession>
<comment type="caution">
    <text evidence="1">The sequence shown here is derived from an EMBL/GenBank/DDBJ whole genome shotgun (WGS) entry which is preliminary data.</text>
</comment>
<keyword evidence="2" id="KW-1185">Reference proteome</keyword>
<name>A0ABQ8U649_9EUKA</name>
<gene>
    <name evidence="1" type="ORF">PAPYR_12103</name>
</gene>
<evidence type="ECO:0000313" key="2">
    <source>
        <dbReference type="Proteomes" id="UP001141327"/>
    </source>
</evidence>
<organism evidence="1 2">
    <name type="scientific">Paratrimastix pyriformis</name>
    <dbReference type="NCBI Taxonomy" id="342808"/>
    <lineage>
        <taxon>Eukaryota</taxon>
        <taxon>Metamonada</taxon>
        <taxon>Preaxostyla</taxon>
        <taxon>Paratrimastigidae</taxon>
        <taxon>Paratrimastix</taxon>
    </lineage>
</organism>
<dbReference type="Proteomes" id="UP001141327">
    <property type="component" value="Unassembled WGS sequence"/>
</dbReference>
<dbReference type="EMBL" id="JAPMOS010000262">
    <property type="protein sequence ID" value="KAJ4453423.1"/>
    <property type="molecule type" value="Genomic_DNA"/>
</dbReference>
<sequence>MAPVLDLDPHSRGSAPALSAALVLILTRKSVPLKACECRMSASSSWWPRIGIMTPDMFGFGQIGVHWGSLVHEKNHVRVFPMPRELEGRAEYPIG</sequence>
<reference evidence="1" key="1">
    <citation type="journal article" date="2022" name="bioRxiv">
        <title>Genomics of Preaxostyla Flagellates Illuminates Evolutionary Transitions and the Path Towards Mitochondrial Loss.</title>
        <authorList>
            <person name="Novak L.V.F."/>
            <person name="Treitli S.C."/>
            <person name="Pyrih J."/>
            <person name="Halakuc P."/>
            <person name="Pipaliya S.V."/>
            <person name="Vacek V."/>
            <person name="Brzon O."/>
            <person name="Soukal P."/>
            <person name="Eme L."/>
            <person name="Dacks J.B."/>
            <person name="Karnkowska A."/>
            <person name="Elias M."/>
            <person name="Hampl V."/>
        </authorList>
    </citation>
    <scope>NUCLEOTIDE SEQUENCE</scope>
    <source>
        <strain evidence="1">RCP-MX</strain>
    </source>
</reference>
<protein>
    <submittedName>
        <fullName evidence="1">Uncharacterized protein</fullName>
    </submittedName>
</protein>